<sequence length="152" mass="17732">MGHHKELIDVILGMVNSFNSRNNDLQGYWALGVLYRFAKYNNVQSLKFDLLNQIIEPEEANFYQIISEYHSKLDRLLNKKKMNLNCLQSAIITIDFGLYTKHHKKIKYPIGDPYVITGRLIDDRGKIFESIIYGKCRSHNPTQEQQSGRIVQ</sequence>
<evidence type="ECO:0000313" key="1">
    <source>
        <dbReference type="EMBL" id="TSJ98041.1"/>
    </source>
</evidence>
<accession>A0A556SA62</accession>
<evidence type="ECO:0000313" key="2">
    <source>
        <dbReference type="Proteomes" id="UP000319483"/>
    </source>
</evidence>
<dbReference type="Proteomes" id="UP000319483">
    <property type="component" value="Unassembled WGS sequence"/>
</dbReference>
<organism evidence="1 2">
    <name type="scientific">Gilliamella apicola</name>
    <dbReference type="NCBI Taxonomy" id="1196095"/>
    <lineage>
        <taxon>Bacteria</taxon>
        <taxon>Pseudomonadati</taxon>
        <taxon>Pseudomonadota</taxon>
        <taxon>Gammaproteobacteria</taxon>
        <taxon>Orbales</taxon>
        <taxon>Orbaceae</taxon>
        <taxon>Gilliamella</taxon>
    </lineage>
</organism>
<dbReference type="EMBL" id="VMHM01000013">
    <property type="protein sequence ID" value="TSJ98041.1"/>
    <property type="molecule type" value="Genomic_DNA"/>
</dbReference>
<reference evidence="1 2" key="1">
    <citation type="submission" date="2019-07" db="EMBL/GenBank/DDBJ databases">
        <title>Gilliamella genomes.</title>
        <authorList>
            <person name="Zheng H."/>
        </authorList>
    </citation>
    <scope>NUCLEOTIDE SEQUENCE [LARGE SCALE GENOMIC DNA]</scope>
    <source>
        <strain evidence="1 2">W8127</strain>
    </source>
</reference>
<gene>
    <name evidence="1" type="ORF">FPQ15_10240</name>
</gene>
<protein>
    <submittedName>
        <fullName evidence="1">Uncharacterized protein</fullName>
    </submittedName>
</protein>
<proteinExistence type="predicted"/>
<dbReference type="AlphaFoldDB" id="A0A556SA62"/>
<dbReference type="RefSeq" id="WP_144092516.1">
    <property type="nucleotide sequence ID" value="NZ_VMHM01000013.1"/>
</dbReference>
<comment type="caution">
    <text evidence="1">The sequence shown here is derived from an EMBL/GenBank/DDBJ whole genome shotgun (WGS) entry which is preliminary data.</text>
</comment>
<name>A0A556SA62_9GAMM</name>